<protein>
    <submittedName>
        <fullName evidence="2">Uncharacterized protein</fullName>
    </submittedName>
</protein>
<keyword evidence="3" id="KW-1185">Reference proteome</keyword>
<evidence type="ECO:0000313" key="2">
    <source>
        <dbReference type="EMBL" id="KAF0928270.1"/>
    </source>
</evidence>
<feature type="compositionally biased region" description="Basic residues" evidence="1">
    <location>
        <begin position="88"/>
        <end position="97"/>
    </location>
</feature>
<name>A0A6G1EUF2_9ORYZ</name>
<feature type="compositionally biased region" description="Basic and acidic residues" evidence="1">
    <location>
        <begin position="34"/>
        <end position="57"/>
    </location>
</feature>
<dbReference type="AlphaFoldDB" id="A0A6G1EUF2"/>
<accession>A0A6G1EUF2</accession>
<gene>
    <name evidence="2" type="ORF">E2562_039340</name>
</gene>
<evidence type="ECO:0000313" key="3">
    <source>
        <dbReference type="Proteomes" id="UP000479710"/>
    </source>
</evidence>
<feature type="region of interest" description="Disordered" evidence="1">
    <location>
        <begin position="1"/>
        <end position="149"/>
    </location>
</feature>
<comment type="caution">
    <text evidence="2">The sequence shown here is derived from an EMBL/GenBank/DDBJ whole genome shotgun (WGS) entry which is preliminary data.</text>
</comment>
<evidence type="ECO:0000256" key="1">
    <source>
        <dbReference type="SAM" id="MobiDB-lite"/>
    </source>
</evidence>
<organism evidence="2 3">
    <name type="scientific">Oryza meyeriana var. granulata</name>
    <dbReference type="NCBI Taxonomy" id="110450"/>
    <lineage>
        <taxon>Eukaryota</taxon>
        <taxon>Viridiplantae</taxon>
        <taxon>Streptophyta</taxon>
        <taxon>Embryophyta</taxon>
        <taxon>Tracheophyta</taxon>
        <taxon>Spermatophyta</taxon>
        <taxon>Magnoliopsida</taxon>
        <taxon>Liliopsida</taxon>
        <taxon>Poales</taxon>
        <taxon>Poaceae</taxon>
        <taxon>BOP clade</taxon>
        <taxon>Oryzoideae</taxon>
        <taxon>Oryzeae</taxon>
        <taxon>Oryzinae</taxon>
        <taxon>Oryza</taxon>
        <taxon>Oryza meyeriana</taxon>
    </lineage>
</organism>
<sequence>MSGSKGAAPSHGATAARPRGRRTDNAKGKPRQGRSGDDDTGWQKRRPEGGAADRRWSSDPGDATADGQEGAGDGRHDDSGGRSGAWRKTTRSRRQRRRGEVPLGQHGRRGGLDAGDDEAKVGAARWPCRWRGDQPAAHSNQMRTRRASL</sequence>
<dbReference type="EMBL" id="SPHZ02000003">
    <property type="protein sequence ID" value="KAF0928270.1"/>
    <property type="molecule type" value="Genomic_DNA"/>
</dbReference>
<dbReference type="Proteomes" id="UP000479710">
    <property type="component" value="Unassembled WGS sequence"/>
</dbReference>
<reference evidence="2 3" key="1">
    <citation type="submission" date="2019-11" db="EMBL/GenBank/DDBJ databases">
        <title>Whole genome sequence of Oryza granulata.</title>
        <authorList>
            <person name="Li W."/>
        </authorList>
    </citation>
    <scope>NUCLEOTIDE SEQUENCE [LARGE SCALE GENOMIC DNA]</scope>
    <source>
        <strain evidence="3">cv. Menghai</strain>
        <tissue evidence="2">Leaf</tissue>
    </source>
</reference>
<proteinExistence type="predicted"/>